<reference evidence="1 2" key="1">
    <citation type="submission" date="2022-10" db="EMBL/GenBank/DDBJ databases">
        <title>The complete genomes of actinobacterial strains from the NBC collection.</title>
        <authorList>
            <person name="Joergensen T.S."/>
            <person name="Alvarez Arevalo M."/>
            <person name="Sterndorff E.B."/>
            <person name="Faurdal D."/>
            <person name="Vuksanovic O."/>
            <person name="Mourched A.-S."/>
            <person name="Charusanti P."/>
            <person name="Shaw S."/>
            <person name="Blin K."/>
            <person name="Weber T."/>
        </authorList>
    </citation>
    <scope>NUCLEOTIDE SEQUENCE [LARGE SCALE GENOMIC DNA]</scope>
    <source>
        <strain evidence="1 2">NBC 01792</strain>
    </source>
</reference>
<evidence type="ECO:0000313" key="1">
    <source>
        <dbReference type="EMBL" id="WSB11718.1"/>
    </source>
</evidence>
<name>A0ABZ1F5K8_9ACTN</name>
<sequence>MSFDPGAADTAHIEALERHFGDLRDGTHGHHGDTVSRAGKERHFARAVELLEPYALKVLGEFDTALFHEEGRVESSGLQRTADGGLVVNWTLSWAEQRASGIDPITLQAYFGPFFHHPHLRGATVREWPLNVFSEEQAAECVPVLRVVAMADLHNLVFQRDFRIVPAIVRDAQGRPVTAAPNAVTR</sequence>
<protein>
    <submittedName>
        <fullName evidence="1">Uncharacterized protein</fullName>
    </submittedName>
</protein>
<dbReference type="RefSeq" id="WP_326702337.1">
    <property type="nucleotide sequence ID" value="NZ_CP108861.1"/>
</dbReference>
<organism evidence="1 2">
    <name type="scientific">Streptomyces cyaneofuscatus</name>
    <dbReference type="NCBI Taxonomy" id="66883"/>
    <lineage>
        <taxon>Bacteria</taxon>
        <taxon>Bacillati</taxon>
        <taxon>Actinomycetota</taxon>
        <taxon>Actinomycetes</taxon>
        <taxon>Kitasatosporales</taxon>
        <taxon>Streptomycetaceae</taxon>
        <taxon>Streptomyces</taxon>
    </lineage>
</organism>
<keyword evidence="2" id="KW-1185">Reference proteome</keyword>
<proteinExistence type="predicted"/>
<accession>A0ABZ1F5K8</accession>
<gene>
    <name evidence="1" type="ORF">OG849_32860</name>
</gene>
<dbReference type="Proteomes" id="UP001356428">
    <property type="component" value="Chromosome"/>
</dbReference>
<evidence type="ECO:0000313" key="2">
    <source>
        <dbReference type="Proteomes" id="UP001356428"/>
    </source>
</evidence>
<dbReference type="EMBL" id="CP109083">
    <property type="protein sequence ID" value="WSB11718.1"/>
    <property type="molecule type" value="Genomic_DNA"/>
</dbReference>